<comment type="caution">
    <text evidence="2">The sequence shown here is derived from an EMBL/GenBank/DDBJ whole genome shotgun (WGS) entry which is preliminary data.</text>
</comment>
<name>A0AA90HFN0_9ACTN</name>
<dbReference type="RefSeq" id="WP_271312425.1">
    <property type="nucleotide sequence ID" value="NZ_JABXJJ020000059.1"/>
</dbReference>
<dbReference type="InterPro" id="IPR007278">
    <property type="entry name" value="DUF397"/>
</dbReference>
<accession>A0AA90HFN0</accession>
<dbReference type="PROSITE" id="PS51257">
    <property type="entry name" value="PROKAR_LIPOPROTEIN"/>
    <property type="match status" value="1"/>
</dbReference>
<dbReference type="EMBL" id="JABXJJ020000059">
    <property type="protein sequence ID" value="MDI5974062.1"/>
    <property type="molecule type" value="Genomic_DNA"/>
</dbReference>
<proteinExistence type="predicted"/>
<sequence length="72" mass="7906">MKIEQAERPDGAGWFRSSFCGGGTGGCVVFRFVDGGIQLRDDKVRDSAVLTFTAAEWDAFLLGAWNGEFDNR</sequence>
<reference evidence="2" key="1">
    <citation type="submission" date="2023-05" db="EMBL/GenBank/DDBJ databases">
        <title>Streptantibioticus silvisoli sp. nov., acidotolerant actinomycetes 1 from pine litter.</title>
        <authorList>
            <person name="Swiecimska M."/>
            <person name="Golinska P."/>
            <person name="Sangal V."/>
            <person name="Wachnowicz B."/>
            <person name="Goodfellow M."/>
        </authorList>
    </citation>
    <scope>NUCLEOTIDE SEQUENCE</scope>
    <source>
        <strain evidence="2">SL13</strain>
    </source>
</reference>
<dbReference type="Pfam" id="PF04149">
    <property type="entry name" value="DUF397"/>
    <property type="match status" value="1"/>
</dbReference>
<organism evidence="2">
    <name type="scientific">Streptantibioticus silvisoli</name>
    <dbReference type="NCBI Taxonomy" id="2705255"/>
    <lineage>
        <taxon>Bacteria</taxon>
        <taxon>Bacillati</taxon>
        <taxon>Actinomycetota</taxon>
        <taxon>Actinomycetes</taxon>
        <taxon>Kitasatosporales</taxon>
        <taxon>Streptomycetaceae</taxon>
        <taxon>Streptantibioticus</taxon>
    </lineage>
</organism>
<gene>
    <name evidence="2" type="ORF">POF50_032755</name>
</gene>
<protein>
    <submittedName>
        <fullName evidence="2">DUF397 domain-containing protein</fullName>
    </submittedName>
</protein>
<feature type="domain" description="DUF397" evidence="1">
    <location>
        <begin position="12"/>
        <end position="64"/>
    </location>
</feature>
<evidence type="ECO:0000259" key="1">
    <source>
        <dbReference type="Pfam" id="PF04149"/>
    </source>
</evidence>
<dbReference type="AlphaFoldDB" id="A0AA90HFN0"/>
<evidence type="ECO:0000313" key="2">
    <source>
        <dbReference type="EMBL" id="MDI5974062.1"/>
    </source>
</evidence>